<accession>A0A8J5Y7F6</accession>
<evidence type="ECO:0000313" key="1">
    <source>
        <dbReference type="EMBL" id="KAG8478754.1"/>
    </source>
</evidence>
<comment type="caution">
    <text evidence="1">The sequence shown here is derived from an EMBL/GenBank/DDBJ whole genome shotgun (WGS) entry which is preliminary data.</text>
</comment>
<dbReference type="Proteomes" id="UP000701853">
    <property type="component" value="Chromosome 11"/>
</dbReference>
<sequence>MGRLRFRDLSLFNIVLLGRQVWRLTNHKNTLCYHVLSSKYFPNDDVFHPKAVNKPAYSWTCILYAINALESGFGWQIGDGLKASFNDNQNGLVSELWMPNSCEWDRGRMGELYGDMLIDQIFAFSLVQNRLPGRIRVGHDLLLTNVKVASVFHGSSRECICSKIREESTIHALKDCPKTRAVFSFGGLDGRLLDDDYVRCINWLEDATRKEEDARIVWERAISLEDDFEVFNLTNVPLLAKTPRLQKWNKSLNAFVKINVDVVIVNNSVGGFAMYRETRMNVEWADAEALRERIVWGYNNNIMREIFEFDYESLVKNYRDDIN</sequence>
<keyword evidence="2" id="KW-1185">Reference proteome</keyword>
<proteinExistence type="predicted"/>
<dbReference type="OrthoDB" id="1000634at2759"/>
<reference evidence="1 2" key="1">
    <citation type="journal article" date="2021" name="bioRxiv">
        <title>The Gossypium anomalum genome as a resource for cotton improvement and evolutionary analysis of hybrid incompatibility.</title>
        <authorList>
            <person name="Grover C.E."/>
            <person name="Yuan D."/>
            <person name="Arick M.A."/>
            <person name="Miller E.R."/>
            <person name="Hu G."/>
            <person name="Peterson D.G."/>
            <person name="Wendel J.F."/>
            <person name="Udall J.A."/>
        </authorList>
    </citation>
    <scope>NUCLEOTIDE SEQUENCE [LARGE SCALE GENOMIC DNA]</scope>
    <source>
        <strain evidence="1">JFW-Udall</strain>
        <tissue evidence="1">Leaf</tissue>
    </source>
</reference>
<dbReference type="EMBL" id="JAHUZN010000011">
    <property type="protein sequence ID" value="KAG8478754.1"/>
    <property type="molecule type" value="Genomic_DNA"/>
</dbReference>
<evidence type="ECO:0000313" key="2">
    <source>
        <dbReference type="Proteomes" id="UP000701853"/>
    </source>
</evidence>
<gene>
    <name evidence="1" type="ORF">CXB51_028643</name>
</gene>
<organism evidence="1 2">
    <name type="scientific">Gossypium anomalum</name>
    <dbReference type="NCBI Taxonomy" id="47600"/>
    <lineage>
        <taxon>Eukaryota</taxon>
        <taxon>Viridiplantae</taxon>
        <taxon>Streptophyta</taxon>
        <taxon>Embryophyta</taxon>
        <taxon>Tracheophyta</taxon>
        <taxon>Spermatophyta</taxon>
        <taxon>Magnoliopsida</taxon>
        <taxon>eudicotyledons</taxon>
        <taxon>Gunneridae</taxon>
        <taxon>Pentapetalae</taxon>
        <taxon>rosids</taxon>
        <taxon>malvids</taxon>
        <taxon>Malvales</taxon>
        <taxon>Malvaceae</taxon>
        <taxon>Malvoideae</taxon>
        <taxon>Gossypium</taxon>
    </lineage>
</organism>
<dbReference type="AlphaFoldDB" id="A0A8J5Y7F6"/>
<name>A0A8J5Y7F6_9ROSI</name>
<protein>
    <submittedName>
        <fullName evidence="1">Uncharacterized protein</fullName>
    </submittedName>
</protein>